<protein>
    <submittedName>
        <fullName evidence="2">SPOSA6832_03555-mRNA-1:cds</fullName>
    </submittedName>
</protein>
<dbReference type="EMBL" id="CENE01000017">
    <property type="protein sequence ID" value="CEQ41806.1"/>
    <property type="molecule type" value="Genomic_DNA"/>
</dbReference>
<feature type="compositionally biased region" description="Polar residues" evidence="1">
    <location>
        <begin position="396"/>
        <end position="408"/>
    </location>
</feature>
<feature type="compositionally biased region" description="Pro residues" evidence="1">
    <location>
        <begin position="331"/>
        <end position="343"/>
    </location>
</feature>
<dbReference type="Proteomes" id="UP000243876">
    <property type="component" value="Unassembled WGS sequence"/>
</dbReference>
<dbReference type="AlphaFoldDB" id="A0A0D6EPM3"/>
<reference evidence="3" key="1">
    <citation type="submission" date="2015-02" db="EMBL/GenBank/DDBJ databases">
        <authorList>
            <person name="Gon?alves P."/>
        </authorList>
    </citation>
    <scope>NUCLEOTIDE SEQUENCE [LARGE SCALE GENOMIC DNA]</scope>
</reference>
<evidence type="ECO:0000313" key="2">
    <source>
        <dbReference type="EMBL" id="CEQ41806.1"/>
    </source>
</evidence>
<feature type="compositionally biased region" description="Low complexity" evidence="1">
    <location>
        <begin position="207"/>
        <end position="218"/>
    </location>
</feature>
<name>A0A0D6EPM3_SPOSA</name>
<keyword evidence="3" id="KW-1185">Reference proteome</keyword>
<feature type="compositionally biased region" description="Low complexity" evidence="1">
    <location>
        <begin position="258"/>
        <end position="319"/>
    </location>
</feature>
<evidence type="ECO:0000313" key="3">
    <source>
        <dbReference type="Proteomes" id="UP000243876"/>
    </source>
</evidence>
<proteinExistence type="predicted"/>
<feature type="compositionally biased region" description="Acidic residues" evidence="1">
    <location>
        <begin position="438"/>
        <end position="451"/>
    </location>
</feature>
<feature type="region of interest" description="Disordered" evidence="1">
    <location>
        <begin position="358"/>
        <end position="494"/>
    </location>
</feature>
<feature type="region of interest" description="Disordered" evidence="1">
    <location>
        <begin position="46"/>
        <end position="153"/>
    </location>
</feature>
<accession>A0A0D6EPM3</accession>
<feature type="compositionally biased region" description="Low complexity" evidence="1">
    <location>
        <begin position="76"/>
        <end position="111"/>
    </location>
</feature>
<sequence length="600" mass="61824">MAARPRTAPAAPSAGVAIPPDLFILVRPPPSVSTHPLNLQIQLLVPSISREPPQRRSGEYSRSSSQAGSIADDRQSTTAASATSLDAVAGASVSRSGSRGSGTDDSLGSGARAEDLKRTNSVGSTRSGRSTASGSVGSEYSGPSSTGTGGRRRVTPLLNLNFHSVLPTVVTDAGTDQRVAKFLKRGVEMTGLAILDPLDLSNPPTPSSTLAVPSASSPSPAPPPPPSTSTTTSSGPASNLFSRFKKLSFGAKPPPSSSPSQQTPPSSPFSSFLPRSTSNSSNTSSNASTSSPSKFLSSLTSTSTGEGAPTPRTVPLLRTPSDDGVSQLHPSRPPSAPLPPPPTGYAFVVRKWLRDDLASASGSGGTPRPNTEVRIEWARSRERGYKNGRGRRTDAGRSSISLARSSDAGQGGSPAPILEGEEGEAAEGGEGQPPPSPDEADDDGEESDPEDSERPWVCTLVYPSSASSSSSSSRPVSSTPTSSTMSPSASQRPRRLHLATLRPAPHHPKLVSTLLLPPSLPSIPLGTFSPSRGLQGGVLSLEELRDLAMVSAMWVAIREGLGGLARERDAVGGVAAGLGLTKVRSGRVSKGLREKMGGRR</sequence>
<dbReference type="OrthoDB" id="2590746at2759"/>
<feature type="region of interest" description="Disordered" evidence="1">
    <location>
        <begin position="196"/>
        <end position="345"/>
    </location>
</feature>
<evidence type="ECO:0000256" key="1">
    <source>
        <dbReference type="SAM" id="MobiDB-lite"/>
    </source>
</evidence>
<organism evidence="2 3">
    <name type="scientific">Sporidiobolus salmonicolor</name>
    <name type="common">Yeast-like fungus</name>
    <name type="synonym">Sporobolomyces salmonicolor</name>
    <dbReference type="NCBI Taxonomy" id="5005"/>
    <lineage>
        <taxon>Eukaryota</taxon>
        <taxon>Fungi</taxon>
        <taxon>Dikarya</taxon>
        <taxon>Basidiomycota</taxon>
        <taxon>Pucciniomycotina</taxon>
        <taxon>Microbotryomycetes</taxon>
        <taxon>Sporidiobolales</taxon>
        <taxon>Sporidiobolaceae</taxon>
        <taxon>Sporobolomyces</taxon>
    </lineage>
</organism>
<gene>
    <name evidence="2" type="primary">SPOSA6832_03555</name>
</gene>
<feature type="compositionally biased region" description="Low complexity" evidence="1">
    <location>
        <begin position="463"/>
        <end position="490"/>
    </location>
</feature>
<feature type="compositionally biased region" description="Low complexity" evidence="1">
    <location>
        <begin position="121"/>
        <end position="146"/>
    </location>
</feature>
<feature type="compositionally biased region" description="Low complexity" evidence="1">
    <location>
        <begin position="228"/>
        <end position="238"/>
    </location>
</feature>
<feature type="compositionally biased region" description="Basic and acidic residues" evidence="1">
    <location>
        <begin position="371"/>
        <end position="395"/>
    </location>
</feature>